<dbReference type="NCBIfam" id="NF008602">
    <property type="entry name" value="PRK11570.1"/>
    <property type="match status" value="1"/>
</dbReference>
<dbReference type="PANTHER" id="PTHR43811:SF23">
    <property type="entry name" value="FKBP-TYPE 22 KDA PEPTIDYL-PROLYL CIS-TRANS ISOMERASE"/>
    <property type="match status" value="1"/>
</dbReference>
<dbReference type="InterPro" id="IPR036944">
    <property type="entry name" value="PPIase_FKBP_N_sf"/>
</dbReference>
<comment type="similarity">
    <text evidence="2 6">Belongs to the FKBP-type PPIase family.</text>
</comment>
<dbReference type="Gene3D" id="1.10.287.460">
    <property type="entry name" value="Peptidyl-prolyl cis-trans isomerase, FKBP-type, N-terminal domain"/>
    <property type="match status" value="1"/>
</dbReference>
<dbReference type="RefSeq" id="WP_112158688.1">
    <property type="nucleotide sequence ID" value="NZ_QKRX01000004.1"/>
</dbReference>
<dbReference type="AlphaFoldDB" id="A0A364NND7"/>
<dbReference type="SUPFAM" id="SSF54534">
    <property type="entry name" value="FKBP-like"/>
    <property type="match status" value="1"/>
</dbReference>
<keyword evidence="4 5" id="KW-0413">Isomerase</keyword>
<dbReference type="InterPro" id="IPR000774">
    <property type="entry name" value="PPIase_FKBP_N"/>
</dbReference>
<comment type="catalytic activity">
    <reaction evidence="1 5 6">
        <text>[protein]-peptidylproline (omega=180) = [protein]-peptidylproline (omega=0)</text>
        <dbReference type="Rhea" id="RHEA:16237"/>
        <dbReference type="Rhea" id="RHEA-COMP:10747"/>
        <dbReference type="Rhea" id="RHEA-COMP:10748"/>
        <dbReference type="ChEBI" id="CHEBI:83833"/>
        <dbReference type="ChEBI" id="CHEBI:83834"/>
        <dbReference type="EC" id="5.2.1.8"/>
    </reaction>
</comment>
<dbReference type="EMBL" id="QKRX01000004">
    <property type="protein sequence ID" value="RAU18583.1"/>
    <property type="molecule type" value="Genomic_DNA"/>
</dbReference>
<dbReference type="Proteomes" id="UP000250744">
    <property type="component" value="Unassembled WGS sequence"/>
</dbReference>
<dbReference type="Gene3D" id="3.10.50.40">
    <property type="match status" value="1"/>
</dbReference>
<dbReference type="GO" id="GO:0003755">
    <property type="term" value="F:peptidyl-prolyl cis-trans isomerase activity"/>
    <property type="evidence" value="ECO:0007669"/>
    <property type="project" value="UniProtKB-UniRule"/>
</dbReference>
<dbReference type="GO" id="GO:0006457">
    <property type="term" value="P:protein folding"/>
    <property type="evidence" value="ECO:0007669"/>
    <property type="project" value="InterPro"/>
</dbReference>
<protein>
    <recommendedName>
        <fullName evidence="6">Peptidyl-prolyl cis-trans isomerase</fullName>
        <ecNumber evidence="6">5.2.1.8</ecNumber>
    </recommendedName>
</protein>
<evidence type="ECO:0000256" key="1">
    <source>
        <dbReference type="ARBA" id="ARBA00000971"/>
    </source>
</evidence>
<dbReference type="PROSITE" id="PS50059">
    <property type="entry name" value="FKBP_PPIASE"/>
    <property type="match status" value="1"/>
</dbReference>
<evidence type="ECO:0000256" key="6">
    <source>
        <dbReference type="RuleBase" id="RU003915"/>
    </source>
</evidence>
<dbReference type="FunFam" id="3.10.50.40:FF:000006">
    <property type="entry name" value="Peptidyl-prolyl cis-trans isomerase"/>
    <property type="match status" value="1"/>
</dbReference>
<evidence type="ECO:0000256" key="4">
    <source>
        <dbReference type="ARBA" id="ARBA00023235"/>
    </source>
</evidence>
<evidence type="ECO:0000256" key="5">
    <source>
        <dbReference type="PROSITE-ProRule" id="PRU00277"/>
    </source>
</evidence>
<evidence type="ECO:0000313" key="9">
    <source>
        <dbReference type="Proteomes" id="UP000250744"/>
    </source>
</evidence>
<reference evidence="8 9" key="1">
    <citation type="submission" date="2018-06" db="EMBL/GenBank/DDBJ databases">
        <title>Nitrincola tibetense sp. nov., isolated from Lake XuguoCo on Tibetan Plateau.</title>
        <authorList>
            <person name="Xing P."/>
        </authorList>
    </citation>
    <scope>NUCLEOTIDE SEQUENCE [LARGE SCALE GENOMIC DNA]</scope>
    <source>
        <strain evidence="9">xg18</strain>
    </source>
</reference>
<evidence type="ECO:0000313" key="8">
    <source>
        <dbReference type="EMBL" id="RAU18583.1"/>
    </source>
</evidence>
<comment type="caution">
    <text evidence="8">The sequence shown here is derived from an EMBL/GenBank/DDBJ whole genome shotgun (WGS) entry which is preliminary data.</text>
</comment>
<evidence type="ECO:0000256" key="2">
    <source>
        <dbReference type="ARBA" id="ARBA00006577"/>
    </source>
</evidence>
<dbReference type="PANTHER" id="PTHR43811">
    <property type="entry name" value="FKBP-TYPE PEPTIDYL-PROLYL CIS-TRANS ISOMERASE FKPA"/>
    <property type="match status" value="1"/>
</dbReference>
<keyword evidence="9" id="KW-1185">Reference proteome</keyword>
<dbReference type="Pfam" id="PF00254">
    <property type="entry name" value="FKBP_C"/>
    <property type="match status" value="1"/>
</dbReference>
<dbReference type="OrthoDB" id="9814548at2"/>
<name>A0A364NND7_9GAMM</name>
<sequence length="209" mass="23067">MTTTISLETVEARASYGIGRQMGDQLARNGFEDVELAAVISGLEDAFTGQDLQVTAEQIQEAFTEISRRMREAEEARSAALVEEGKQFLIDNGARDEVVVLDSGLQYEVLEAGDAEAEKATRESTVKTHYHGTFINGQVFDSSYQRGQPIEFPVTGVIKGWTEALQLMNPGAKWRLYVPYHLAYGEQGSPGGIPPYSTLIFDVELIEVR</sequence>
<keyword evidence="3 5" id="KW-0697">Rotamase</keyword>
<organism evidence="8 9">
    <name type="scientific">Nitrincola tibetensis</name>
    <dbReference type="NCBI Taxonomy" id="2219697"/>
    <lineage>
        <taxon>Bacteria</taxon>
        <taxon>Pseudomonadati</taxon>
        <taxon>Pseudomonadota</taxon>
        <taxon>Gammaproteobacteria</taxon>
        <taxon>Oceanospirillales</taxon>
        <taxon>Oceanospirillaceae</taxon>
        <taxon>Nitrincola</taxon>
    </lineage>
</organism>
<gene>
    <name evidence="8" type="ORF">DN062_07365</name>
</gene>
<feature type="domain" description="PPIase FKBP-type" evidence="7">
    <location>
        <begin position="123"/>
        <end position="209"/>
    </location>
</feature>
<dbReference type="Pfam" id="PF01346">
    <property type="entry name" value="FKBP_N"/>
    <property type="match status" value="1"/>
</dbReference>
<evidence type="ECO:0000256" key="3">
    <source>
        <dbReference type="ARBA" id="ARBA00023110"/>
    </source>
</evidence>
<dbReference type="InterPro" id="IPR001179">
    <property type="entry name" value="PPIase_FKBP_dom"/>
</dbReference>
<dbReference type="EC" id="5.2.1.8" evidence="6"/>
<accession>A0A364NND7</accession>
<dbReference type="InterPro" id="IPR046357">
    <property type="entry name" value="PPIase_dom_sf"/>
</dbReference>
<evidence type="ECO:0000259" key="7">
    <source>
        <dbReference type="PROSITE" id="PS50059"/>
    </source>
</evidence>
<proteinExistence type="inferred from homology"/>